<dbReference type="GO" id="GO:0042276">
    <property type="term" value="P:error-prone translesion synthesis"/>
    <property type="evidence" value="ECO:0007669"/>
    <property type="project" value="TreeGrafter"/>
</dbReference>
<dbReference type="InterPro" id="IPR022880">
    <property type="entry name" value="DNApol_IV"/>
</dbReference>
<dbReference type="GO" id="GO:0006281">
    <property type="term" value="P:DNA repair"/>
    <property type="evidence" value="ECO:0007669"/>
    <property type="project" value="UniProtKB-UniRule"/>
</dbReference>
<keyword evidence="3 15" id="KW-0515">Mutator protein</keyword>
<dbReference type="InterPro" id="IPR053848">
    <property type="entry name" value="IMS_HHH_1"/>
</dbReference>
<dbReference type="GO" id="GO:0005829">
    <property type="term" value="C:cytosol"/>
    <property type="evidence" value="ECO:0007669"/>
    <property type="project" value="TreeGrafter"/>
</dbReference>
<dbReference type="SUPFAM" id="SSF56672">
    <property type="entry name" value="DNA/RNA polymerases"/>
    <property type="match status" value="1"/>
</dbReference>
<protein>
    <recommendedName>
        <fullName evidence="15">DNA polymerase IV</fullName>
        <shortName evidence="15">Pol IV</shortName>
        <ecNumber evidence="15">2.7.7.7</ecNumber>
    </recommendedName>
</protein>
<evidence type="ECO:0000256" key="5">
    <source>
        <dbReference type="ARBA" id="ARBA00022679"/>
    </source>
</evidence>
<evidence type="ECO:0000313" key="17">
    <source>
        <dbReference type="EMBL" id="MBZ5963263.1"/>
    </source>
</evidence>
<dbReference type="CDD" id="cd03586">
    <property type="entry name" value="PolY_Pol_IV_kappa"/>
    <property type="match status" value="1"/>
</dbReference>
<feature type="site" description="Substrate discrimination" evidence="15">
    <location>
        <position position="22"/>
    </location>
</feature>
<evidence type="ECO:0000256" key="1">
    <source>
        <dbReference type="ARBA" id="ARBA00004496"/>
    </source>
</evidence>
<dbReference type="Pfam" id="PF00817">
    <property type="entry name" value="IMS"/>
    <property type="match status" value="1"/>
</dbReference>
<dbReference type="InterPro" id="IPR036775">
    <property type="entry name" value="DNA_pol_Y-fam_lit_finger_sf"/>
</dbReference>
<name>A0A9Q3SZ99_9LACO</name>
<dbReference type="Gene3D" id="3.30.1490.100">
    <property type="entry name" value="DNA polymerase, Y-family, little finger domain"/>
    <property type="match status" value="1"/>
</dbReference>
<dbReference type="Gene3D" id="3.30.70.270">
    <property type="match status" value="1"/>
</dbReference>
<proteinExistence type="inferred from homology"/>
<evidence type="ECO:0000256" key="6">
    <source>
        <dbReference type="ARBA" id="ARBA00022695"/>
    </source>
</evidence>
<dbReference type="InterPro" id="IPR043502">
    <property type="entry name" value="DNA/RNA_pol_sf"/>
</dbReference>
<feature type="domain" description="UmuC" evidence="16">
    <location>
        <begin position="13"/>
        <end position="194"/>
    </location>
</feature>
<evidence type="ECO:0000256" key="12">
    <source>
        <dbReference type="ARBA" id="ARBA00023125"/>
    </source>
</evidence>
<dbReference type="InterPro" id="IPR043128">
    <property type="entry name" value="Rev_trsase/Diguanyl_cyclase"/>
</dbReference>
<keyword evidence="12 15" id="KW-0238">DNA-binding</keyword>
<feature type="binding site" evidence="15">
    <location>
        <position position="17"/>
    </location>
    <ligand>
        <name>Mg(2+)</name>
        <dbReference type="ChEBI" id="CHEBI:18420"/>
    </ligand>
</feature>
<dbReference type="EC" id="2.7.7.7" evidence="15"/>
<dbReference type="Gene3D" id="1.10.150.20">
    <property type="entry name" value="5' to 3' exonuclease, C-terminal subdomain"/>
    <property type="match status" value="1"/>
</dbReference>
<dbReference type="Gene3D" id="3.40.1170.60">
    <property type="match status" value="1"/>
</dbReference>
<keyword evidence="7 15" id="KW-0235">DNA replication</keyword>
<dbReference type="InterPro" id="IPR001126">
    <property type="entry name" value="UmuC"/>
</dbReference>
<keyword evidence="9 15" id="KW-0227">DNA damage</keyword>
<comment type="subunit">
    <text evidence="15">Monomer.</text>
</comment>
<comment type="catalytic activity">
    <reaction evidence="14 15">
        <text>DNA(n) + a 2'-deoxyribonucleoside 5'-triphosphate = DNA(n+1) + diphosphate</text>
        <dbReference type="Rhea" id="RHEA:22508"/>
        <dbReference type="Rhea" id="RHEA-COMP:17339"/>
        <dbReference type="Rhea" id="RHEA-COMP:17340"/>
        <dbReference type="ChEBI" id="CHEBI:33019"/>
        <dbReference type="ChEBI" id="CHEBI:61560"/>
        <dbReference type="ChEBI" id="CHEBI:173112"/>
        <dbReference type="EC" id="2.7.7.7"/>
    </reaction>
</comment>
<comment type="caution">
    <text evidence="17">The sequence shown here is derived from an EMBL/GenBank/DDBJ whole genome shotgun (WGS) entry which is preliminary data.</text>
</comment>
<keyword evidence="8 15" id="KW-0479">Metal-binding</keyword>
<dbReference type="GO" id="GO:0000287">
    <property type="term" value="F:magnesium ion binding"/>
    <property type="evidence" value="ECO:0007669"/>
    <property type="project" value="UniProtKB-UniRule"/>
</dbReference>
<feature type="active site" evidence="15">
    <location>
        <position position="116"/>
    </location>
</feature>
<evidence type="ECO:0000256" key="7">
    <source>
        <dbReference type="ARBA" id="ARBA00022705"/>
    </source>
</evidence>
<comment type="cofactor">
    <cofactor evidence="15">
        <name>Mg(2+)</name>
        <dbReference type="ChEBI" id="CHEBI:18420"/>
    </cofactor>
    <text evidence="15">Binds 2 magnesium ions per subunit.</text>
</comment>
<keyword evidence="6 15" id="KW-0548">Nucleotidyltransferase</keyword>
<dbReference type="GO" id="GO:0003684">
    <property type="term" value="F:damaged DNA binding"/>
    <property type="evidence" value="ECO:0007669"/>
    <property type="project" value="InterPro"/>
</dbReference>
<evidence type="ECO:0000256" key="14">
    <source>
        <dbReference type="ARBA" id="ARBA00049244"/>
    </source>
</evidence>
<dbReference type="NCBIfam" id="NF002677">
    <property type="entry name" value="PRK02406.1"/>
    <property type="match status" value="1"/>
</dbReference>
<evidence type="ECO:0000259" key="16">
    <source>
        <dbReference type="PROSITE" id="PS50173"/>
    </source>
</evidence>
<evidence type="ECO:0000256" key="11">
    <source>
        <dbReference type="ARBA" id="ARBA00022932"/>
    </source>
</evidence>
<keyword evidence="4 15" id="KW-0963">Cytoplasm</keyword>
<evidence type="ECO:0000256" key="9">
    <source>
        <dbReference type="ARBA" id="ARBA00022763"/>
    </source>
</evidence>
<dbReference type="RefSeq" id="WP_014947486.1">
    <property type="nucleotide sequence ID" value="NZ_JAHBFI010000020.1"/>
</dbReference>
<dbReference type="Proteomes" id="UP000752647">
    <property type="component" value="Unassembled WGS sequence"/>
</dbReference>
<dbReference type="GeneID" id="61037318"/>
<comment type="function">
    <text evidence="15">Poorly processive, error-prone DNA polymerase involved in untargeted mutagenesis. Copies undamaged DNA at stalled replication forks, which arise in vivo from mismatched or misaligned primer ends. These misaligned primers can be extended by PolIV. Exhibits no 3'-5' exonuclease (proofreading) activity. May be involved in translesional synthesis, in conjunction with the beta clamp from PolIII.</text>
</comment>
<comment type="similarity">
    <text evidence="2 15">Belongs to the DNA polymerase type-Y family.</text>
</comment>
<evidence type="ECO:0000256" key="13">
    <source>
        <dbReference type="ARBA" id="ARBA00023204"/>
    </source>
</evidence>
<dbReference type="InterPro" id="IPR050116">
    <property type="entry name" value="DNA_polymerase-Y"/>
</dbReference>
<evidence type="ECO:0000256" key="15">
    <source>
        <dbReference type="HAMAP-Rule" id="MF_01113"/>
    </source>
</evidence>
<dbReference type="GO" id="GO:0006261">
    <property type="term" value="P:DNA-templated DNA replication"/>
    <property type="evidence" value="ECO:0007669"/>
    <property type="project" value="UniProtKB-UniRule"/>
</dbReference>
<dbReference type="GO" id="GO:0003887">
    <property type="term" value="F:DNA-directed DNA polymerase activity"/>
    <property type="evidence" value="ECO:0007669"/>
    <property type="project" value="UniProtKB-UniRule"/>
</dbReference>
<evidence type="ECO:0000256" key="4">
    <source>
        <dbReference type="ARBA" id="ARBA00022490"/>
    </source>
</evidence>
<accession>A0A9Q3SZ99</accession>
<dbReference type="Pfam" id="PF21999">
    <property type="entry name" value="IMS_HHH_1"/>
    <property type="match status" value="1"/>
</dbReference>
<dbReference type="Pfam" id="PF11799">
    <property type="entry name" value="IMS_C"/>
    <property type="match status" value="1"/>
</dbReference>
<dbReference type="PANTHER" id="PTHR11076:SF33">
    <property type="entry name" value="DNA POLYMERASE KAPPA"/>
    <property type="match status" value="1"/>
</dbReference>
<dbReference type="InterPro" id="IPR017961">
    <property type="entry name" value="DNA_pol_Y-fam_little_finger"/>
</dbReference>
<evidence type="ECO:0000256" key="10">
    <source>
        <dbReference type="ARBA" id="ARBA00022842"/>
    </source>
</evidence>
<dbReference type="PROSITE" id="PS50173">
    <property type="entry name" value="UMUC"/>
    <property type="match status" value="1"/>
</dbReference>
<reference evidence="17" key="1">
    <citation type="submission" date="2021-05" db="EMBL/GenBank/DDBJ databases">
        <title>Pangenome of Leuconostoc gelidum warrants species status for Leuconostoc gelidum subsp. gasicomitatum.</title>
        <authorList>
            <person name="Johansson P."/>
            <person name="Sade E."/>
            <person name="Hultman J."/>
            <person name="Auvinen P."/>
            <person name="Bjorkroth J."/>
        </authorList>
    </citation>
    <scope>NUCLEOTIDE SEQUENCE</scope>
    <source>
        <strain evidence="17">A.21.4</strain>
    </source>
</reference>
<comment type="subcellular location">
    <subcellularLocation>
        <location evidence="1 15">Cytoplasm</location>
    </subcellularLocation>
</comment>
<evidence type="ECO:0000256" key="3">
    <source>
        <dbReference type="ARBA" id="ARBA00022457"/>
    </source>
</evidence>
<dbReference type="AlphaFoldDB" id="A0A9Q3SZ99"/>
<dbReference type="SUPFAM" id="SSF100879">
    <property type="entry name" value="Lesion bypass DNA polymerase (Y-family), little finger domain"/>
    <property type="match status" value="1"/>
</dbReference>
<keyword evidence="13 15" id="KW-0234">DNA repair</keyword>
<keyword evidence="11 15" id="KW-0239">DNA-directed DNA polymerase</keyword>
<dbReference type="HAMAP" id="MF_01113">
    <property type="entry name" value="DNApol_IV"/>
    <property type="match status" value="1"/>
</dbReference>
<organism evidence="17 18">
    <name type="scientific">Leuconostoc gasicomitatum</name>
    <dbReference type="NCBI Taxonomy" id="115778"/>
    <lineage>
        <taxon>Bacteria</taxon>
        <taxon>Bacillati</taxon>
        <taxon>Bacillota</taxon>
        <taxon>Bacilli</taxon>
        <taxon>Lactobacillales</taxon>
        <taxon>Lactobacillaceae</taxon>
        <taxon>Leuconostoc</taxon>
        <taxon>Leuconostoc gelidum group</taxon>
    </lineage>
</organism>
<feature type="binding site" evidence="15">
    <location>
        <position position="115"/>
    </location>
    <ligand>
        <name>Mg(2+)</name>
        <dbReference type="ChEBI" id="CHEBI:18420"/>
    </ligand>
</feature>
<keyword evidence="5 15" id="KW-0808">Transferase</keyword>
<dbReference type="EMBL" id="JAHBFI010000020">
    <property type="protein sequence ID" value="MBZ5963263.1"/>
    <property type="molecule type" value="Genomic_DNA"/>
</dbReference>
<evidence type="ECO:0000256" key="8">
    <source>
        <dbReference type="ARBA" id="ARBA00022723"/>
    </source>
</evidence>
<dbReference type="GO" id="GO:0009432">
    <property type="term" value="P:SOS response"/>
    <property type="evidence" value="ECO:0007669"/>
    <property type="project" value="TreeGrafter"/>
</dbReference>
<evidence type="ECO:0000256" key="2">
    <source>
        <dbReference type="ARBA" id="ARBA00010945"/>
    </source>
</evidence>
<gene>
    <name evidence="15 17" type="primary">dinB</name>
    <name evidence="17" type="ORF">KIJ12_08935</name>
</gene>
<dbReference type="PANTHER" id="PTHR11076">
    <property type="entry name" value="DNA REPAIR POLYMERASE UMUC / TRANSFERASE FAMILY MEMBER"/>
    <property type="match status" value="1"/>
</dbReference>
<sequence length="361" mass="41163">MVEFMITNDTRKILHVDLDAFYAQIEMRDNPELRHKVLIIARDPEETGGRGVVATANYAARKLGVHSAMIASEAKKLAPHAVFLSPNFTKYRAVSNQIHNVFDAFTKKVEPVALDEAYLDVSDLNLSGSMLAARIRHEILRVTGLTSSIGISHNKLLAKLGSEYNKPNGVTVITTQNMLTFLDELAIGDFRGVGKKTHEKFKRLQIENGSDLRKMSYDELRSQFGKVGEHLYYQARGVHFGEVQWQRQRQSIAKEETYDHFLHSERDIQYEFKKLAAALIEALKKHHRVGRTLNIKVRDDNFNTMTRAITRELPWPLSEELLTENAQNIFEDLMAPPFSVRLLGISMSNLQSNSFEEMTLF</sequence>
<keyword evidence="10 15" id="KW-0460">Magnesium</keyword>
<dbReference type="FunFam" id="3.30.1490.100:FF:000004">
    <property type="entry name" value="DNA polymerase IV"/>
    <property type="match status" value="1"/>
</dbReference>
<evidence type="ECO:0000313" key="18">
    <source>
        <dbReference type="Proteomes" id="UP000752647"/>
    </source>
</evidence>